<keyword evidence="2" id="KW-1185">Reference proteome</keyword>
<name>A0ABX7TAF4_9SPHN</name>
<accession>A0ABX7TAF4</accession>
<protein>
    <submittedName>
        <fullName evidence="1">Uncharacterized protein</fullName>
    </submittedName>
</protein>
<reference evidence="1 2" key="1">
    <citation type="submission" date="2021-03" db="EMBL/GenBank/DDBJ databases">
        <title>Complete genome of Parasphingorhabdus_sp.JHSY0214.</title>
        <authorList>
            <person name="Yoo J.H."/>
            <person name="Bae J.W."/>
        </authorList>
    </citation>
    <scope>NUCLEOTIDE SEQUENCE [LARGE SCALE GENOMIC DNA]</scope>
    <source>
        <strain evidence="1 2">JHSY0214</strain>
    </source>
</reference>
<evidence type="ECO:0000313" key="1">
    <source>
        <dbReference type="EMBL" id="QTD57193.1"/>
    </source>
</evidence>
<gene>
    <name evidence="1" type="ORF">J4G78_06515</name>
</gene>
<proteinExistence type="predicted"/>
<dbReference type="RefSeq" id="WP_207989469.1">
    <property type="nucleotide sequence ID" value="NZ_CP071794.1"/>
</dbReference>
<evidence type="ECO:0000313" key="2">
    <source>
        <dbReference type="Proteomes" id="UP000663923"/>
    </source>
</evidence>
<dbReference type="Proteomes" id="UP000663923">
    <property type="component" value="Chromosome"/>
</dbReference>
<organism evidence="1 2">
    <name type="scientific">Parasphingorhabdus cellanae</name>
    <dbReference type="NCBI Taxonomy" id="2806553"/>
    <lineage>
        <taxon>Bacteria</taxon>
        <taxon>Pseudomonadati</taxon>
        <taxon>Pseudomonadota</taxon>
        <taxon>Alphaproteobacteria</taxon>
        <taxon>Sphingomonadales</taxon>
        <taxon>Sphingomonadaceae</taxon>
        <taxon>Parasphingorhabdus</taxon>
    </lineage>
</organism>
<sequence length="55" mass="6553">MNDENKVLIETITEQWERDLAYVAKMKINPRQAIIQEFHSFWDFSDSTGNYVDKS</sequence>
<dbReference type="EMBL" id="CP071794">
    <property type="protein sequence ID" value="QTD57193.1"/>
    <property type="molecule type" value="Genomic_DNA"/>
</dbReference>